<reference evidence="1 2" key="1">
    <citation type="submission" date="2024-01" db="EMBL/GenBank/DDBJ databases">
        <title>Genome assemblies of Stephania.</title>
        <authorList>
            <person name="Yang L."/>
        </authorList>
    </citation>
    <scope>NUCLEOTIDE SEQUENCE [LARGE SCALE GENOMIC DNA]</scope>
    <source>
        <strain evidence="1">YNDBR</strain>
        <tissue evidence="1">Leaf</tissue>
    </source>
</reference>
<evidence type="ECO:0000313" key="2">
    <source>
        <dbReference type="Proteomes" id="UP001420932"/>
    </source>
</evidence>
<comment type="caution">
    <text evidence="1">The sequence shown here is derived from an EMBL/GenBank/DDBJ whole genome shotgun (WGS) entry which is preliminary data.</text>
</comment>
<dbReference type="Proteomes" id="UP001420932">
    <property type="component" value="Unassembled WGS sequence"/>
</dbReference>
<gene>
    <name evidence="1" type="ORF">Syun_014559</name>
</gene>
<sequence>MPTASSSISSSSSSSSNQRLPSEKIVLFRSAMHTARLSTSTSICPAPPSINRAYVMAIVLGIGHTVPTPRHIFRGVRHTGTTPLKSALGPSSPALPLCLASSAPNQNTLPRFNFALLASLASTSIAQFEVFSLYMHMLQMEL</sequence>
<accession>A0AAP0JK17</accession>
<evidence type="ECO:0000313" key="1">
    <source>
        <dbReference type="EMBL" id="KAK9135229.1"/>
    </source>
</evidence>
<keyword evidence="2" id="KW-1185">Reference proteome</keyword>
<proteinExistence type="predicted"/>
<name>A0AAP0JK17_9MAGN</name>
<organism evidence="1 2">
    <name type="scientific">Stephania yunnanensis</name>
    <dbReference type="NCBI Taxonomy" id="152371"/>
    <lineage>
        <taxon>Eukaryota</taxon>
        <taxon>Viridiplantae</taxon>
        <taxon>Streptophyta</taxon>
        <taxon>Embryophyta</taxon>
        <taxon>Tracheophyta</taxon>
        <taxon>Spermatophyta</taxon>
        <taxon>Magnoliopsida</taxon>
        <taxon>Ranunculales</taxon>
        <taxon>Menispermaceae</taxon>
        <taxon>Menispermoideae</taxon>
        <taxon>Cissampelideae</taxon>
        <taxon>Stephania</taxon>
    </lineage>
</organism>
<dbReference type="EMBL" id="JBBNAF010000006">
    <property type="protein sequence ID" value="KAK9135229.1"/>
    <property type="molecule type" value="Genomic_DNA"/>
</dbReference>
<protein>
    <submittedName>
        <fullName evidence="1">Uncharacterized protein</fullName>
    </submittedName>
</protein>
<dbReference type="AlphaFoldDB" id="A0AAP0JK17"/>